<proteinExistence type="predicted"/>
<evidence type="ECO:0000313" key="13">
    <source>
        <dbReference type="EMBL" id="MDZ8162486.1"/>
    </source>
</evidence>
<dbReference type="PANTHER" id="PTHR35457">
    <property type="entry name" value="HEME A SYNTHASE"/>
    <property type="match status" value="1"/>
</dbReference>
<dbReference type="EMBL" id="JAWJYN010000002">
    <property type="protein sequence ID" value="MDZ8162486.1"/>
    <property type="molecule type" value="Genomic_DNA"/>
</dbReference>
<feature type="transmembrane region" description="Helical" evidence="12">
    <location>
        <begin position="187"/>
        <end position="209"/>
    </location>
</feature>
<comment type="pathway">
    <text evidence="11">Porphyrin-containing compound metabolism.</text>
</comment>
<keyword evidence="9 12" id="KW-0472">Membrane</keyword>
<keyword evidence="7" id="KW-0408">Iron</keyword>
<name>A0ABU5N8X8_9MICO</name>
<reference evidence="13 14" key="1">
    <citation type="submission" date="2023-10" db="EMBL/GenBank/DDBJ databases">
        <title>Microbacterium xanthum sp. nov., isolated from seaweed.</title>
        <authorList>
            <person name="Lee S.D."/>
        </authorList>
    </citation>
    <scope>NUCLEOTIDE SEQUENCE [LARGE SCALE GENOMIC DNA]</scope>
    <source>
        <strain evidence="13 14">KCTC 19124</strain>
    </source>
</reference>
<evidence type="ECO:0000256" key="12">
    <source>
        <dbReference type="SAM" id="Phobius"/>
    </source>
</evidence>
<keyword evidence="2" id="KW-1003">Cell membrane</keyword>
<dbReference type="InterPro" id="IPR003780">
    <property type="entry name" value="COX15/CtaA_fam"/>
</dbReference>
<accession>A0ABU5N8X8</accession>
<sequence>MPSPLSPVDDAPASPPHRGVWGRVIRSLPDHVDGRVVAAAWATLVVQIGIVATGGLVRLTGSGLGCPTWPRCTEDSFVATEEMGIHGVIEFGNRLLTFVLVAVAIITFLFVVRMRRRRPDLFWLALAIGLYVPVQAVIGGITVLTNLNPYVVGLHYFASVLLVALSAALVVRVYAEPGPRRMAVPRSYRALVSLTALGVLITVVVGILVTGSGPHAGDGGAARNGLDSEIMQHVHSWPAYVTLALSVAIFVLAFRAPAALRLPLWTGLLLLTEAAQITVGLWQARSGLPIALVNIHMVLAVVLVAAMTAVVMHQSLSVGAKGRS</sequence>
<dbReference type="InterPro" id="IPR050450">
    <property type="entry name" value="COX15/CtaA_HemeA_synthase"/>
</dbReference>
<organism evidence="13 14">
    <name type="scientific">Microbacterium aquimaris</name>
    <dbReference type="NCBI Taxonomy" id="459816"/>
    <lineage>
        <taxon>Bacteria</taxon>
        <taxon>Bacillati</taxon>
        <taxon>Actinomycetota</taxon>
        <taxon>Actinomycetes</taxon>
        <taxon>Micrococcales</taxon>
        <taxon>Microbacteriaceae</taxon>
        <taxon>Microbacterium</taxon>
    </lineage>
</organism>
<evidence type="ECO:0000256" key="3">
    <source>
        <dbReference type="ARBA" id="ARBA00022692"/>
    </source>
</evidence>
<gene>
    <name evidence="13" type="ORF">R2Q92_11645</name>
</gene>
<evidence type="ECO:0000256" key="11">
    <source>
        <dbReference type="ARBA" id="ARBA00023444"/>
    </source>
</evidence>
<feature type="transmembrane region" description="Helical" evidence="12">
    <location>
        <begin position="156"/>
        <end position="175"/>
    </location>
</feature>
<evidence type="ECO:0000256" key="8">
    <source>
        <dbReference type="ARBA" id="ARBA00023133"/>
    </source>
</evidence>
<feature type="transmembrane region" description="Helical" evidence="12">
    <location>
        <begin position="121"/>
        <end position="144"/>
    </location>
</feature>
<dbReference type="PANTHER" id="PTHR35457:SF1">
    <property type="entry name" value="HEME A SYNTHASE"/>
    <property type="match status" value="1"/>
</dbReference>
<keyword evidence="5 12" id="KW-1133">Transmembrane helix</keyword>
<keyword evidence="6" id="KW-0560">Oxidoreductase</keyword>
<comment type="caution">
    <text evidence="13">The sequence shown here is derived from an EMBL/GenBank/DDBJ whole genome shotgun (WGS) entry which is preliminary data.</text>
</comment>
<protein>
    <submittedName>
        <fullName evidence="13">COX15/CtaA family protein</fullName>
    </submittedName>
</protein>
<evidence type="ECO:0000256" key="10">
    <source>
        <dbReference type="ARBA" id="ARBA00023157"/>
    </source>
</evidence>
<evidence type="ECO:0000256" key="7">
    <source>
        <dbReference type="ARBA" id="ARBA00023004"/>
    </source>
</evidence>
<dbReference type="Proteomes" id="UP001291912">
    <property type="component" value="Unassembled WGS sequence"/>
</dbReference>
<evidence type="ECO:0000313" key="14">
    <source>
        <dbReference type="Proteomes" id="UP001291912"/>
    </source>
</evidence>
<keyword evidence="14" id="KW-1185">Reference proteome</keyword>
<keyword evidence="4" id="KW-0479">Metal-binding</keyword>
<feature type="transmembrane region" description="Helical" evidence="12">
    <location>
        <begin position="237"/>
        <end position="255"/>
    </location>
</feature>
<feature type="transmembrane region" description="Helical" evidence="12">
    <location>
        <begin position="95"/>
        <end position="114"/>
    </location>
</feature>
<keyword evidence="10" id="KW-1015">Disulfide bond</keyword>
<dbReference type="Pfam" id="PF02628">
    <property type="entry name" value="COX15-CtaA"/>
    <property type="match status" value="1"/>
</dbReference>
<comment type="subcellular location">
    <subcellularLocation>
        <location evidence="1">Membrane</location>
        <topology evidence="1">Multi-pass membrane protein</topology>
    </subcellularLocation>
</comment>
<feature type="transmembrane region" description="Helical" evidence="12">
    <location>
        <begin position="288"/>
        <end position="311"/>
    </location>
</feature>
<evidence type="ECO:0000256" key="1">
    <source>
        <dbReference type="ARBA" id="ARBA00004141"/>
    </source>
</evidence>
<evidence type="ECO:0000256" key="9">
    <source>
        <dbReference type="ARBA" id="ARBA00023136"/>
    </source>
</evidence>
<keyword evidence="3 12" id="KW-0812">Transmembrane</keyword>
<evidence type="ECO:0000256" key="2">
    <source>
        <dbReference type="ARBA" id="ARBA00022475"/>
    </source>
</evidence>
<evidence type="ECO:0000256" key="4">
    <source>
        <dbReference type="ARBA" id="ARBA00022723"/>
    </source>
</evidence>
<evidence type="ECO:0000256" key="6">
    <source>
        <dbReference type="ARBA" id="ARBA00023002"/>
    </source>
</evidence>
<dbReference type="RefSeq" id="WP_194424939.1">
    <property type="nucleotide sequence ID" value="NZ_BAAAPT010000002.1"/>
</dbReference>
<evidence type="ECO:0000256" key="5">
    <source>
        <dbReference type="ARBA" id="ARBA00022989"/>
    </source>
</evidence>
<keyword evidence="8" id="KW-0350">Heme biosynthesis</keyword>